<dbReference type="AlphaFoldDB" id="A0A859FIN3"/>
<keyword evidence="3" id="KW-1185">Reference proteome</keyword>
<evidence type="ECO:0000313" key="2">
    <source>
        <dbReference type="EMBL" id="QKS72624.1"/>
    </source>
</evidence>
<evidence type="ECO:0000313" key="3">
    <source>
        <dbReference type="Proteomes" id="UP000318138"/>
    </source>
</evidence>
<sequence>MKRKHSVMTRKMPEVRSKVEEVMRKQKSEATNFRLVLQTKKRKCYLLTAGDPKRRLRTTSGSPSAQRKSFLAAIGLAARNS</sequence>
<name>A0A859FIN3_9BACI</name>
<feature type="region of interest" description="Disordered" evidence="1">
    <location>
        <begin position="1"/>
        <end position="25"/>
    </location>
</feature>
<protein>
    <submittedName>
        <fullName evidence="2">Uncharacterized protein</fullName>
    </submittedName>
</protein>
<reference evidence="3" key="1">
    <citation type="submission" date="2019-07" db="EMBL/GenBank/DDBJ databases">
        <title>Bacillus alkalisoli sp. nov. isolated from saline soil.</title>
        <authorList>
            <person name="Sun J.-Q."/>
            <person name="Xu L."/>
        </authorList>
    </citation>
    <scope>NUCLEOTIDE SEQUENCE [LARGE SCALE GENOMIC DNA]</scope>
    <source>
        <strain evidence="3">M4U3P1</strain>
    </source>
</reference>
<accession>A0A859FIN3</accession>
<organism evidence="2 3">
    <name type="scientific">Paenalkalicoccus suaedae</name>
    <dbReference type="NCBI Taxonomy" id="2592382"/>
    <lineage>
        <taxon>Bacteria</taxon>
        <taxon>Bacillati</taxon>
        <taxon>Bacillota</taxon>
        <taxon>Bacilli</taxon>
        <taxon>Bacillales</taxon>
        <taxon>Bacillaceae</taxon>
        <taxon>Paenalkalicoccus</taxon>
    </lineage>
</organism>
<dbReference type="KEGG" id="psua:FLK61_39100"/>
<gene>
    <name evidence="2" type="ORF">FLK61_39100</name>
</gene>
<dbReference type="EMBL" id="CP041372">
    <property type="protein sequence ID" value="QKS72624.1"/>
    <property type="molecule type" value="Genomic_DNA"/>
</dbReference>
<feature type="compositionally biased region" description="Basic and acidic residues" evidence="1">
    <location>
        <begin position="11"/>
        <end position="25"/>
    </location>
</feature>
<dbReference type="Proteomes" id="UP000318138">
    <property type="component" value="Chromosome"/>
</dbReference>
<proteinExistence type="predicted"/>
<evidence type="ECO:0000256" key="1">
    <source>
        <dbReference type="SAM" id="MobiDB-lite"/>
    </source>
</evidence>